<dbReference type="OMA" id="KYYTSWC"/>
<protein>
    <recommendedName>
        <fullName evidence="3">Thioredoxin domain-containing protein</fullName>
    </recommendedName>
</protein>
<dbReference type="Gene3D" id="3.40.30.10">
    <property type="entry name" value="Glutaredoxin"/>
    <property type="match status" value="1"/>
</dbReference>
<comment type="similarity">
    <text evidence="1">Belongs to the protein disulfide isomerase family.</text>
</comment>
<evidence type="ECO:0000313" key="5">
    <source>
        <dbReference type="Proteomes" id="UP000001640"/>
    </source>
</evidence>
<keyword evidence="5" id="KW-1185">Reference proteome</keyword>
<dbReference type="SUPFAM" id="SSF52833">
    <property type="entry name" value="Thioredoxin-like"/>
    <property type="match status" value="1"/>
</dbReference>
<dbReference type="RefSeq" id="XP_003675852.1">
    <property type="nucleotide sequence ID" value="XM_003675804.1"/>
</dbReference>
<evidence type="ECO:0000313" key="4">
    <source>
        <dbReference type="EMBL" id="CCC69488.1"/>
    </source>
</evidence>
<dbReference type="OrthoDB" id="10264505at2759"/>
<dbReference type="InParanoid" id="G0VDC6"/>
<dbReference type="PROSITE" id="PS51352">
    <property type="entry name" value="THIOREDOXIN_2"/>
    <property type="match status" value="1"/>
</dbReference>
<keyword evidence="2" id="KW-0732">Signal</keyword>
<dbReference type="InterPro" id="IPR051063">
    <property type="entry name" value="PDI"/>
</dbReference>
<organism evidence="4 5">
    <name type="scientific">Naumovozyma castellii</name>
    <name type="common">Yeast</name>
    <name type="synonym">Saccharomyces castellii</name>
    <dbReference type="NCBI Taxonomy" id="27288"/>
    <lineage>
        <taxon>Eukaryota</taxon>
        <taxon>Fungi</taxon>
        <taxon>Dikarya</taxon>
        <taxon>Ascomycota</taxon>
        <taxon>Saccharomycotina</taxon>
        <taxon>Saccharomycetes</taxon>
        <taxon>Saccharomycetales</taxon>
        <taxon>Saccharomycetaceae</taxon>
        <taxon>Naumovozyma</taxon>
    </lineage>
</organism>
<dbReference type="eggNOG" id="KOG0191">
    <property type="taxonomic scope" value="Eukaryota"/>
</dbReference>
<evidence type="ECO:0000256" key="2">
    <source>
        <dbReference type="ARBA" id="ARBA00022729"/>
    </source>
</evidence>
<dbReference type="Proteomes" id="UP000001640">
    <property type="component" value="Chromosome 3"/>
</dbReference>
<dbReference type="InterPro" id="IPR036249">
    <property type="entry name" value="Thioredoxin-like_sf"/>
</dbReference>
<sequence length="297" mass="34247">MNYTTLTLDFHYKLRETKTKIMKINFLSSISGILTLLAYTNAATSNVKTVISPAQFYETCNRNDSYTVVKYYTSWCHHCKRLKPIFEEVSNLYADHVDEDGFKVNFLNVNCELFGSTLCADLPGFPIIELVKPLHGLSVVEEPLNTEIEPFWKRIPLGFYNWAFSKKNPDAKIGQERILRYQGRRDTEAIHNFIATVVGKDKLANKVDLVLDDDYQCHEDDSLCKDGKVYSQRILEYIKGEPVYGNIANYINKERSKLENILRNNKNEGSTLKLVEFKLELLANIEARVDDINHDEL</sequence>
<dbReference type="Pfam" id="PF00085">
    <property type="entry name" value="Thioredoxin"/>
    <property type="match status" value="1"/>
</dbReference>
<name>G0VDC6_NAUCA</name>
<gene>
    <name evidence="4" type="primary">NCAS0C04980</name>
    <name evidence="4" type="ordered locus">NCAS_0C04980</name>
</gene>
<dbReference type="GO" id="GO:0005783">
    <property type="term" value="C:endoplasmic reticulum"/>
    <property type="evidence" value="ECO:0007669"/>
    <property type="project" value="EnsemblFungi"/>
</dbReference>
<dbReference type="HOGENOM" id="CLU_087689_0_0_1"/>
<dbReference type="EMBL" id="HE576754">
    <property type="protein sequence ID" value="CCC69488.1"/>
    <property type="molecule type" value="Genomic_DNA"/>
</dbReference>
<dbReference type="PANTHER" id="PTHR45672">
    <property type="entry name" value="PROTEIN DISULFIDE-ISOMERASE C17H9.14C-RELATED"/>
    <property type="match status" value="1"/>
</dbReference>
<proteinExistence type="inferred from homology"/>
<dbReference type="GO" id="GO:0015035">
    <property type="term" value="F:protein-disulfide reductase activity"/>
    <property type="evidence" value="ECO:0007669"/>
    <property type="project" value="EnsemblFungi"/>
</dbReference>
<dbReference type="CDD" id="cd02961">
    <property type="entry name" value="PDI_a_family"/>
    <property type="match status" value="1"/>
</dbReference>
<dbReference type="PANTHER" id="PTHR45672:SF3">
    <property type="entry name" value="THIOREDOXIN DOMAIN-CONTAINING PROTEIN 5"/>
    <property type="match status" value="1"/>
</dbReference>
<reference key="2">
    <citation type="submission" date="2011-08" db="EMBL/GenBank/DDBJ databases">
        <title>Genome sequence of Naumovozyma castellii.</title>
        <authorList>
            <person name="Gordon J.L."/>
            <person name="Armisen D."/>
            <person name="Proux-Wera E."/>
            <person name="OhEigeartaigh S.S."/>
            <person name="Byrne K.P."/>
            <person name="Wolfe K.H."/>
        </authorList>
    </citation>
    <scope>NUCLEOTIDE SEQUENCE</scope>
    <source>
        <strain>Type strain:CBS 4309</strain>
    </source>
</reference>
<dbReference type="STRING" id="1064592.G0VDC6"/>
<dbReference type="FunCoup" id="G0VDC6">
    <property type="interactions" value="197"/>
</dbReference>
<dbReference type="GO" id="GO:0006457">
    <property type="term" value="P:protein folding"/>
    <property type="evidence" value="ECO:0007669"/>
    <property type="project" value="EnsemblFungi"/>
</dbReference>
<feature type="domain" description="Thioredoxin" evidence="3">
    <location>
        <begin position="36"/>
        <end position="199"/>
    </location>
</feature>
<evidence type="ECO:0000259" key="3">
    <source>
        <dbReference type="PROSITE" id="PS51352"/>
    </source>
</evidence>
<evidence type="ECO:0000256" key="1">
    <source>
        <dbReference type="ARBA" id="ARBA00006347"/>
    </source>
</evidence>
<dbReference type="KEGG" id="ncs:NCAS_0C04980"/>
<reference evidence="4 5" key="1">
    <citation type="journal article" date="2011" name="Proc. Natl. Acad. Sci. U.S.A.">
        <title>Evolutionary erosion of yeast sex chromosomes by mating-type switching accidents.</title>
        <authorList>
            <person name="Gordon J.L."/>
            <person name="Armisen D."/>
            <person name="Proux-Wera E."/>
            <person name="Oheigeartaigh S.S."/>
            <person name="Byrne K.P."/>
            <person name="Wolfe K.H."/>
        </authorList>
    </citation>
    <scope>NUCLEOTIDE SEQUENCE [LARGE SCALE GENOMIC DNA]</scope>
    <source>
        <strain evidence="5">ATCC 76901 / BCRC 22586 / CBS 4309 / NBRC 1992 / NRRL Y-12630</strain>
    </source>
</reference>
<dbReference type="GeneID" id="96903069"/>
<dbReference type="AlphaFoldDB" id="G0VDC6"/>
<dbReference type="InterPro" id="IPR013766">
    <property type="entry name" value="Thioredoxin_domain"/>
</dbReference>
<accession>G0VDC6</accession>
<dbReference type="GO" id="GO:0003756">
    <property type="term" value="F:protein disulfide isomerase activity"/>
    <property type="evidence" value="ECO:0007669"/>
    <property type="project" value="EnsemblFungi"/>
</dbReference>